<accession>A0ACB7SMB1</accession>
<evidence type="ECO:0000313" key="1">
    <source>
        <dbReference type="EMBL" id="KAH6935815.1"/>
    </source>
</evidence>
<evidence type="ECO:0000313" key="2">
    <source>
        <dbReference type="Proteomes" id="UP000821845"/>
    </source>
</evidence>
<name>A0ACB7SMB1_HYAAI</name>
<dbReference type="Proteomes" id="UP000821845">
    <property type="component" value="Chromosome 3"/>
</dbReference>
<comment type="caution">
    <text evidence="1">The sequence shown here is derived from an EMBL/GenBank/DDBJ whole genome shotgun (WGS) entry which is preliminary data.</text>
</comment>
<protein>
    <submittedName>
        <fullName evidence="1">Uncharacterized protein</fullName>
    </submittedName>
</protein>
<reference evidence="1" key="1">
    <citation type="submission" date="2020-05" db="EMBL/GenBank/DDBJ databases">
        <title>Large-scale comparative analyses of tick genomes elucidate their genetic diversity and vector capacities.</title>
        <authorList>
            <person name="Jia N."/>
            <person name="Wang J."/>
            <person name="Shi W."/>
            <person name="Du L."/>
            <person name="Sun Y."/>
            <person name="Zhan W."/>
            <person name="Jiang J."/>
            <person name="Wang Q."/>
            <person name="Zhang B."/>
            <person name="Ji P."/>
            <person name="Sakyi L.B."/>
            <person name="Cui X."/>
            <person name="Yuan T."/>
            <person name="Jiang B."/>
            <person name="Yang W."/>
            <person name="Lam T.T.-Y."/>
            <person name="Chang Q."/>
            <person name="Ding S."/>
            <person name="Wang X."/>
            <person name="Zhu J."/>
            <person name="Ruan X."/>
            <person name="Zhao L."/>
            <person name="Wei J."/>
            <person name="Que T."/>
            <person name="Du C."/>
            <person name="Cheng J."/>
            <person name="Dai P."/>
            <person name="Han X."/>
            <person name="Huang E."/>
            <person name="Gao Y."/>
            <person name="Liu J."/>
            <person name="Shao H."/>
            <person name="Ye R."/>
            <person name="Li L."/>
            <person name="Wei W."/>
            <person name="Wang X."/>
            <person name="Wang C."/>
            <person name="Yang T."/>
            <person name="Huo Q."/>
            <person name="Li W."/>
            <person name="Guo W."/>
            <person name="Chen H."/>
            <person name="Zhou L."/>
            <person name="Ni X."/>
            <person name="Tian J."/>
            <person name="Zhou Y."/>
            <person name="Sheng Y."/>
            <person name="Liu T."/>
            <person name="Pan Y."/>
            <person name="Xia L."/>
            <person name="Li J."/>
            <person name="Zhao F."/>
            <person name="Cao W."/>
        </authorList>
    </citation>
    <scope>NUCLEOTIDE SEQUENCE</scope>
    <source>
        <strain evidence="1">Hyas-2018</strain>
    </source>
</reference>
<gene>
    <name evidence="1" type="ORF">HPB50_010306</name>
</gene>
<organism evidence="1 2">
    <name type="scientific">Hyalomma asiaticum</name>
    <name type="common">Tick</name>
    <dbReference type="NCBI Taxonomy" id="266040"/>
    <lineage>
        <taxon>Eukaryota</taxon>
        <taxon>Metazoa</taxon>
        <taxon>Ecdysozoa</taxon>
        <taxon>Arthropoda</taxon>
        <taxon>Chelicerata</taxon>
        <taxon>Arachnida</taxon>
        <taxon>Acari</taxon>
        <taxon>Parasitiformes</taxon>
        <taxon>Ixodida</taxon>
        <taxon>Ixodoidea</taxon>
        <taxon>Ixodidae</taxon>
        <taxon>Hyalomminae</taxon>
        <taxon>Hyalomma</taxon>
    </lineage>
</organism>
<sequence>MEESQMGEMSALTESGSEQASANANQEEDKRRTLMAICCFLLILLILLLLSLSGVFSSASEEENDAGKTDAAVYATIGGPGPKPPSASSATTTASTASTTHSTTTTSTTTTTTEDSWAYSQDYTKQIWTYLHLYLCPFWADKQGFRSHRRTYGIAFFPYMFCHYAMYCCYSLDDNMQLQPELPHVDLPPRDAVRRMANYKSENPYLKVWLVVRGPDTAFYKLMTNANNEMATFQSNAMDWMKDNNYDGIRIWWINAPDTFNRSLAQLYNETNDVFMTRNYTFGLVFPYGAYVRAPYNTSKLAHRRALHTIVMYHDYPRKITNRTTATTYTIRELRVYSQKLNETDRPSFCHLYPFVALTYKINATQCENGTLNKKYKPYNIKPLGYGPAGPLTKMEGILSLPEACDIIDPSWNVTTIMADQTNFFPNYHFACKGEDAIAFTDGEDVYYNLAALDQEFEEEVFGVMNPEYDDFPGVCPPPVGDNQTFPTMRNAFQIMIH</sequence>
<dbReference type="EMBL" id="CM023483">
    <property type="protein sequence ID" value="KAH6935815.1"/>
    <property type="molecule type" value="Genomic_DNA"/>
</dbReference>
<keyword evidence="2" id="KW-1185">Reference proteome</keyword>
<proteinExistence type="predicted"/>